<keyword evidence="1" id="KW-1188">Viral release from host cell</keyword>
<evidence type="ECO:0000256" key="1">
    <source>
        <dbReference type="ARBA" id="ARBA00022612"/>
    </source>
</evidence>
<evidence type="ECO:0000313" key="3">
    <source>
        <dbReference type="EMBL" id="KKN51090.1"/>
    </source>
</evidence>
<organism evidence="3">
    <name type="scientific">marine sediment metagenome</name>
    <dbReference type="NCBI Taxonomy" id="412755"/>
    <lineage>
        <taxon>unclassified sequences</taxon>
        <taxon>metagenomes</taxon>
        <taxon>ecological metagenomes</taxon>
    </lineage>
</organism>
<gene>
    <name evidence="3" type="ORF">LCGC14_0626000</name>
</gene>
<keyword evidence="2" id="KW-1133">Transmembrane helix</keyword>
<proteinExistence type="predicted"/>
<evidence type="ECO:0008006" key="4">
    <source>
        <dbReference type="Google" id="ProtNLM"/>
    </source>
</evidence>
<feature type="non-terminal residue" evidence="3">
    <location>
        <position position="1"/>
    </location>
</feature>
<dbReference type="AlphaFoldDB" id="A0A0F9R3B8"/>
<evidence type="ECO:0000256" key="2">
    <source>
        <dbReference type="SAM" id="Phobius"/>
    </source>
</evidence>
<dbReference type="NCBIfam" id="TIGR01760">
    <property type="entry name" value="tape_meas_TP901"/>
    <property type="match status" value="1"/>
</dbReference>
<accession>A0A0F9R3B8</accession>
<dbReference type="EMBL" id="LAZR01001079">
    <property type="protein sequence ID" value="KKN51090.1"/>
    <property type="molecule type" value="Genomic_DNA"/>
</dbReference>
<reference evidence="3" key="1">
    <citation type="journal article" date="2015" name="Nature">
        <title>Complex archaea that bridge the gap between prokaryotes and eukaryotes.</title>
        <authorList>
            <person name="Spang A."/>
            <person name="Saw J.H."/>
            <person name="Jorgensen S.L."/>
            <person name="Zaremba-Niedzwiedzka K."/>
            <person name="Martijn J."/>
            <person name="Lind A.E."/>
            <person name="van Eijk R."/>
            <person name="Schleper C."/>
            <person name="Guy L."/>
            <person name="Ettema T.J."/>
        </authorList>
    </citation>
    <scope>NUCLEOTIDE SEQUENCE</scope>
</reference>
<dbReference type="InterPro" id="IPR010090">
    <property type="entry name" value="Phage_tape_meas"/>
</dbReference>
<feature type="transmembrane region" description="Helical" evidence="2">
    <location>
        <begin position="150"/>
        <end position="180"/>
    </location>
</feature>
<sequence length="366" mass="37149">ALVALLKPTADQADAQERLGVMMFDSEGRMRSLVEIVETLQREGADATDILTAFGIRGGRAIGALVGQGDALRNQINVAINSSGVAAEQAAKRMEGFEGAMKGLRSAIEGLALAIAESGILEMVTDLVVSITAWVRELAASNPELLRWGFLIGAAVAVIGPLLIVLGLMASALGAILPIIGVVGGAILALGLPVLALIAAFVAGGVAVFVFRDEIISAFKTVGEFIAEVALDVARSIGRMINDLIEGAKNIANFVSFGLGFGGGGGGRVSNPGPNPVPLVGFANGGSFTVGGNGGVDSQMVQFMATPGEHVTVQPSGASGSTFNIDARGGDLGLERRIERSMGRAVKASRIQAGSDFANALAGAGA</sequence>
<name>A0A0F9R3B8_9ZZZZ</name>
<keyword evidence="2" id="KW-0812">Transmembrane</keyword>
<protein>
    <recommendedName>
        <fullName evidence="4">Phage tail tape measure protein domain-containing protein</fullName>
    </recommendedName>
</protein>
<dbReference type="PANTHER" id="PTHR37813:SF1">
    <property type="entry name" value="FELS-2 PROPHAGE PROTEIN"/>
    <property type="match status" value="1"/>
</dbReference>
<dbReference type="PANTHER" id="PTHR37813">
    <property type="entry name" value="FELS-2 PROPHAGE PROTEIN"/>
    <property type="match status" value="1"/>
</dbReference>
<feature type="transmembrane region" description="Helical" evidence="2">
    <location>
        <begin position="186"/>
        <end position="211"/>
    </location>
</feature>
<comment type="caution">
    <text evidence="3">The sequence shown here is derived from an EMBL/GenBank/DDBJ whole genome shotgun (WGS) entry which is preliminary data.</text>
</comment>
<keyword evidence="2" id="KW-0472">Membrane</keyword>